<dbReference type="AlphaFoldDB" id="A0A0A9XYJ7"/>
<feature type="repeat" description="PPR" evidence="2">
    <location>
        <begin position="39"/>
        <end position="73"/>
    </location>
</feature>
<evidence type="ECO:0000256" key="1">
    <source>
        <dbReference type="ARBA" id="ARBA00022737"/>
    </source>
</evidence>
<dbReference type="NCBIfam" id="TIGR00756">
    <property type="entry name" value="PPR"/>
    <property type="match status" value="1"/>
</dbReference>
<proteinExistence type="predicted"/>
<dbReference type="PROSITE" id="PS51375">
    <property type="entry name" value="PPR"/>
    <property type="match status" value="1"/>
</dbReference>
<organism evidence="3">
    <name type="scientific">Lygus hesperus</name>
    <name type="common">Western plant bug</name>
    <dbReference type="NCBI Taxonomy" id="30085"/>
    <lineage>
        <taxon>Eukaryota</taxon>
        <taxon>Metazoa</taxon>
        <taxon>Ecdysozoa</taxon>
        <taxon>Arthropoda</taxon>
        <taxon>Hexapoda</taxon>
        <taxon>Insecta</taxon>
        <taxon>Pterygota</taxon>
        <taxon>Neoptera</taxon>
        <taxon>Paraneoptera</taxon>
        <taxon>Hemiptera</taxon>
        <taxon>Heteroptera</taxon>
        <taxon>Panheteroptera</taxon>
        <taxon>Cimicomorpha</taxon>
        <taxon>Miridae</taxon>
        <taxon>Mirini</taxon>
        <taxon>Lygus</taxon>
    </lineage>
</organism>
<reference evidence="3" key="1">
    <citation type="journal article" date="2014" name="PLoS ONE">
        <title>Transcriptome-Based Identification of ABC Transporters in the Western Tarnished Plant Bug Lygus hesperus.</title>
        <authorList>
            <person name="Hull J.J."/>
            <person name="Chaney K."/>
            <person name="Geib S.M."/>
            <person name="Fabrick J.A."/>
            <person name="Brent C.S."/>
            <person name="Walsh D."/>
            <person name="Lavine L.C."/>
        </authorList>
    </citation>
    <scope>NUCLEOTIDE SEQUENCE</scope>
</reference>
<dbReference type="Pfam" id="PF13812">
    <property type="entry name" value="PPR_3"/>
    <property type="match status" value="1"/>
</dbReference>
<evidence type="ECO:0000256" key="2">
    <source>
        <dbReference type="PROSITE-ProRule" id="PRU00708"/>
    </source>
</evidence>
<name>A0A0A9XYJ7_LYGHE</name>
<evidence type="ECO:0000313" key="3">
    <source>
        <dbReference type="EMBL" id="JAG22360.1"/>
    </source>
</evidence>
<dbReference type="PANTHER" id="PTHR47941">
    <property type="entry name" value="PENTATRICOPEPTIDE REPEAT-CONTAINING PROTEIN 3, MITOCHONDRIAL"/>
    <property type="match status" value="1"/>
</dbReference>
<keyword evidence="1" id="KW-0677">Repeat</keyword>
<dbReference type="InterPro" id="IPR011990">
    <property type="entry name" value="TPR-like_helical_dom_sf"/>
</dbReference>
<dbReference type="InterPro" id="IPR002885">
    <property type="entry name" value="PPR_rpt"/>
</dbReference>
<dbReference type="EMBL" id="GBHO01021244">
    <property type="protein sequence ID" value="JAG22360.1"/>
    <property type="molecule type" value="Transcribed_RNA"/>
</dbReference>
<protein>
    <recommendedName>
        <fullName evidence="4">Pentatricopeptide repeat-containing protein</fullName>
    </recommendedName>
</protein>
<evidence type="ECO:0008006" key="4">
    <source>
        <dbReference type="Google" id="ProtNLM"/>
    </source>
</evidence>
<dbReference type="Gene3D" id="1.25.40.10">
    <property type="entry name" value="Tetratricopeptide repeat domain"/>
    <property type="match status" value="1"/>
</dbReference>
<accession>A0A0A9XYJ7</accession>
<gene>
    <name evidence="3" type="ORF">CM83_3307</name>
</gene>
<sequence>MRTIGNAMLRKYLVSLKENDLAVLFAAVKGAHRGGLHINAATYEIIISKLCAADKYTVAMKVYEEMIAHKVLPVSMTFGRLMEHNLKRDNPAVCHVLFHDMLRYGAKPNTFVYHELIRSMAHYTPSR</sequence>
<reference evidence="3" key="2">
    <citation type="submission" date="2014-07" db="EMBL/GenBank/DDBJ databases">
        <authorList>
            <person name="Hull J."/>
        </authorList>
    </citation>
    <scope>NUCLEOTIDE SEQUENCE</scope>
</reference>